<keyword evidence="3" id="KW-1185">Reference proteome</keyword>
<evidence type="ECO:0000313" key="3">
    <source>
        <dbReference type="Proteomes" id="UP000077875"/>
    </source>
</evidence>
<dbReference type="Gene3D" id="2.40.160.20">
    <property type="match status" value="1"/>
</dbReference>
<dbReference type="AlphaFoldDB" id="A0A172YHF1"/>
<keyword evidence="1" id="KW-0732">Signal</keyword>
<dbReference type="RefSeq" id="WP_064123544.1">
    <property type="nucleotide sequence ID" value="NZ_CP015243.1"/>
</dbReference>
<accession>A0A172YHF1</accession>
<reference evidence="2 3" key="1">
    <citation type="submission" date="2016-04" db="EMBL/GenBank/DDBJ databases">
        <title>Complete Genome Sequence of Halotalea alkalilenta IHB B 13600.</title>
        <authorList>
            <person name="Swarnkar M.K."/>
            <person name="Sharma A."/>
            <person name="Kaushal K."/>
            <person name="Soni R."/>
            <person name="Rana S."/>
            <person name="Singh A.K."/>
            <person name="Gulati A."/>
        </authorList>
    </citation>
    <scope>NUCLEOTIDE SEQUENCE [LARGE SCALE GENOMIC DNA]</scope>
    <source>
        <strain evidence="2 3">IHB B 13600</strain>
    </source>
</reference>
<dbReference type="GO" id="GO:0019867">
    <property type="term" value="C:outer membrane"/>
    <property type="evidence" value="ECO:0007669"/>
    <property type="project" value="InterPro"/>
</dbReference>
<proteinExistence type="predicted"/>
<dbReference type="PANTHER" id="PTHR36920:SF1">
    <property type="entry name" value="OUTER MEMBRANE PROTEIN W"/>
    <property type="match status" value="1"/>
</dbReference>
<dbReference type="SUPFAM" id="SSF56925">
    <property type="entry name" value="OMPA-like"/>
    <property type="match status" value="1"/>
</dbReference>
<dbReference type="GO" id="GO:0055085">
    <property type="term" value="P:transmembrane transport"/>
    <property type="evidence" value="ECO:0007669"/>
    <property type="project" value="TreeGrafter"/>
</dbReference>
<organism evidence="2 3">
    <name type="scientific">Halotalea alkalilenta</name>
    <dbReference type="NCBI Taxonomy" id="376489"/>
    <lineage>
        <taxon>Bacteria</taxon>
        <taxon>Pseudomonadati</taxon>
        <taxon>Pseudomonadota</taxon>
        <taxon>Gammaproteobacteria</taxon>
        <taxon>Oceanospirillales</taxon>
        <taxon>Halomonadaceae</taxon>
        <taxon>Halotalea</taxon>
    </lineage>
</organism>
<dbReference type="KEGG" id="haa:A5892_15460"/>
<dbReference type="InterPro" id="IPR011250">
    <property type="entry name" value="OMP/PagP_B-barrel"/>
</dbReference>
<evidence type="ECO:0008006" key="4">
    <source>
        <dbReference type="Google" id="ProtNLM"/>
    </source>
</evidence>
<feature type="signal peptide" evidence="1">
    <location>
        <begin position="1"/>
        <end position="25"/>
    </location>
</feature>
<dbReference type="EMBL" id="CP015243">
    <property type="protein sequence ID" value="ANF58688.1"/>
    <property type="molecule type" value="Genomic_DNA"/>
</dbReference>
<feature type="chain" id="PRO_5008004709" description="OmpW family protein" evidence="1">
    <location>
        <begin position="26"/>
        <end position="194"/>
    </location>
</feature>
<dbReference type="InterPro" id="IPR005618">
    <property type="entry name" value="OMPW"/>
</dbReference>
<dbReference type="PANTHER" id="PTHR36920">
    <property type="match status" value="1"/>
</dbReference>
<gene>
    <name evidence="2" type="ORF">A5892_15460</name>
</gene>
<evidence type="ECO:0000256" key="1">
    <source>
        <dbReference type="SAM" id="SignalP"/>
    </source>
</evidence>
<evidence type="ECO:0000313" key="2">
    <source>
        <dbReference type="EMBL" id="ANF58688.1"/>
    </source>
</evidence>
<sequence length="194" mass="20990">MKTAKALTAALIAGGTLFGAQQALAYNAGDFFARIDATRVESTSSGTFDTERSFTGALGWMFADKFGVEFNTVGQRQDLDFTYGGNDATLKYRPFSLLAQFYPLGGTGAQVQPYIGAGATYTRFSDRDLPGGARVDSNSWDPTAQLGVDYFLTDWIAINGNVQYTSLRPDVDNGIRDDIKIDPLTIGAGVTFRF</sequence>
<dbReference type="Pfam" id="PF03922">
    <property type="entry name" value="OmpW"/>
    <property type="match status" value="1"/>
</dbReference>
<name>A0A172YHF1_9GAMM</name>
<dbReference type="Proteomes" id="UP000077875">
    <property type="component" value="Chromosome"/>
</dbReference>
<protein>
    <recommendedName>
        <fullName evidence="4">OmpW family protein</fullName>
    </recommendedName>
</protein>
<dbReference type="STRING" id="376489.A5892_15460"/>